<dbReference type="Pfam" id="PF06518">
    <property type="entry name" value="DUF1104"/>
    <property type="match status" value="1"/>
</dbReference>
<dbReference type="InterPro" id="IPR009488">
    <property type="entry name" value="DUF1104"/>
</dbReference>
<keyword evidence="1" id="KW-0732">Signal</keyword>
<evidence type="ECO:0000313" key="3">
    <source>
        <dbReference type="Proteomes" id="UP000069632"/>
    </source>
</evidence>
<feature type="signal peptide" evidence="1">
    <location>
        <begin position="1"/>
        <end position="18"/>
    </location>
</feature>
<dbReference type="RefSeq" id="WP_075540493.1">
    <property type="nucleotide sequence ID" value="NZ_CP053844.1"/>
</dbReference>
<accession>A0A128EKR3</accession>
<sequence>MKVSVLVASLLLAGSVFGSSLSDKVLDVKNGDAQSYANAAFEIRKEASMMDKEIKKACESFHNVMRTQMSSLSKDEAVKFKDEFHKALANKIASLKGDEKLNFDFGVCKKYMMGGMKHHAMPKQGMCGNMSKNSMHKHHMGKNMDKNCQMVNAKTGKCVNQGKMGAKDKNAQTCGCGMDGAMNGGMKNNMKNNMSGNMQGKNMDRNCPMMDK</sequence>
<dbReference type="EMBL" id="FIZP01000012">
    <property type="protein sequence ID" value="CZE48928.1"/>
    <property type="molecule type" value="Genomic_DNA"/>
</dbReference>
<feature type="chain" id="PRO_5007281540" evidence="1">
    <location>
        <begin position="19"/>
        <end position="212"/>
    </location>
</feature>
<organism evidence="2 3">
    <name type="scientific">Campylobacter geochelonis</name>
    <dbReference type="NCBI Taxonomy" id="1780362"/>
    <lineage>
        <taxon>Bacteria</taxon>
        <taxon>Pseudomonadati</taxon>
        <taxon>Campylobacterota</taxon>
        <taxon>Epsilonproteobacteria</taxon>
        <taxon>Campylobacterales</taxon>
        <taxon>Campylobacteraceae</taxon>
        <taxon>Campylobacter</taxon>
    </lineage>
</organism>
<name>A0A128EKR3_9BACT</name>
<keyword evidence="3" id="KW-1185">Reference proteome</keyword>
<protein>
    <submittedName>
        <fullName evidence="2">Protein of uncharacterized function (DUF1104)</fullName>
    </submittedName>
</protein>
<evidence type="ECO:0000256" key="1">
    <source>
        <dbReference type="SAM" id="SignalP"/>
    </source>
</evidence>
<proteinExistence type="predicted"/>
<dbReference type="OrthoDB" id="5355579at2"/>
<gene>
    <name evidence="2" type="ORF">ERS672216_01666</name>
</gene>
<reference evidence="2 3" key="1">
    <citation type="submission" date="2016-02" db="EMBL/GenBank/DDBJ databases">
        <authorList>
            <consortium name="Pathogen Informatics"/>
        </authorList>
    </citation>
    <scope>NUCLEOTIDE SEQUENCE [LARGE SCALE GENOMIC DNA]</scope>
    <source>
        <strain evidence="2 3">RC20</strain>
    </source>
</reference>
<dbReference type="AlphaFoldDB" id="A0A128EKR3"/>
<dbReference type="Proteomes" id="UP000069632">
    <property type="component" value="Unassembled WGS sequence"/>
</dbReference>
<evidence type="ECO:0000313" key="2">
    <source>
        <dbReference type="EMBL" id="CZE48928.1"/>
    </source>
</evidence>